<dbReference type="EMBL" id="JAHRIO010051487">
    <property type="protein sequence ID" value="MEQ2175447.1"/>
    <property type="molecule type" value="Genomic_DNA"/>
</dbReference>
<evidence type="ECO:0000313" key="2">
    <source>
        <dbReference type="Proteomes" id="UP001476798"/>
    </source>
</evidence>
<proteinExistence type="predicted"/>
<comment type="caution">
    <text evidence="1">The sequence shown here is derived from an EMBL/GenBank/DDBJ whole genome shotgun (WGS) entry which is preliminary data.</text>
</comment>
<keyword evidence="2" id="KW-1185">Reference proteome</keyword>
<protein>
    <recommendedName>
        <fullName evidence="3">Secreted protein</fullName>
    </recommendedName>
</protein>
<evidence type="ECO:0000313" key="1">
    <source>
        <dbReference type="EMBL" id="MEQ2175447.1"/>
    </source>
</evidence>
<name>A0ABV0NVJ8_9TELE</name>
<sequence length="67" mass="7916">MSTRFGRWPQSPAPTCLPVWFWAGRFVRSSPVQQQQEQPRQGRHELLLSPLLSEMRNRPKWRSPAET</sequence>
<organism evidence="1 2">
    <name type="scientific">Goodea atripinnis</name>
    <dbReference type="NCBI Taxonomy" id="208336"/>
    <lineage>
        <taxon>Eukaryota</taxon>
        <taxon>Metazoa</taxon>
        <taxon>Chordata</taxon>
        <taxon>Craniata</taxon>
        <taxon>Vertebrata</taxon>
        <taxon>Euteleostomi</taxon>
        <taxon>Actinopterygii</taxon>
        <taxon>Neopterygii</taxon>
        <taxon>Teleostei</taxon>
        <taxon>Neoteleostei</taxon>
        <taxon>Acanthomorphata</taxon>
        <taxon>Ovalentaria</taxon>
        <taxon>Atherinomorphae</taxon>
        <taxon>Cyprinodontiformes</taxon>
        <taxon>Goodeidae</taxon>
        <taxon>Goodea</taxon>
    </lineage>
</organism>
<dbReference type="Proteomes" id="UP001476798">
    <property type="component" value="Unassembled WGS sequence"/>
</dbReference>
<accession>A0ABV0NVJ8</accession>
<gene>
    <name evidence="1" type="ORF">GOODEAATRI_018062</name>
</gene>
<evidence type="ECO:0008006" key="3">
    <source>
        <dbReference type="Google" id="ProtNLM"/>
    </source>
</evidence>
<reference evidence="1 2" key="1">
    <citation type="submission" date="2021-06" db="EMBL/GenBank/DDBJ databases">
        <authorList>
            <person name="Palmer J.M."/>
        </authorList>
    </citation>
    <scope>NUCLEOTIDE SEQUENCE [LARGE SCALE GENOMIC DNA]</scope>
    <source>
        <strain evidence="1 2">GA_2019</strain>
        <tissue evidence="1">Muscle</tissue>
    </source>
</reference>